<proteinExistence type="predicted"/>
<comment type="caution">
    <text evidence="1">The sequence shown here is derived from an EMBL/GenBank/DDBJ whole genome shotgun (WGS) entry which is preliminary data.</text>
</comment>
<reference evidence="1 2" key="1">
    <citation type="submission" date="2019-06" db="EMBL/GenBank/DDBJ databases">
        <title>Sequencing the genomes of 1000 actinobacteria strains.</title>
        <authorList>
            <person name="Klenk H.-P."/>
        </authorList>
    </citation>
    <scope>NUCLEOTIDE SEQUENCE [LARGE SCALE GENOMIC DNA]</scope>
    <source>
        <strain evidence="1 2">DSM 45885</strain>
    </source>
</reference>
<gene>
    <name evidence="1" type="ORF">FHU34_115082</name>
</gene>
<evidence type="ECO:0000313" key="2">
    <source>
        <dbReference type="Proteomes" id="UP000317685"/>
    </source>
</evidence>
<evidence type="ECO:0000313" key="1">
    <source>
        <dbReference type="EMBL" id="TWG19698.1"/>
    </source>
</evidence>
<sequence>MPLCLCRVPTRVVDVTDVLRVQDLRRVCGKLLDVVEEQFGGEIDLERIDVDFYWSIDLRSAFDLYGAPEAGIDLGQSSDDVAELHALLRRPADDVLVLWHDLQHLAGVLRLLAYLDLPKPGGAETSPQAGASGDEPFAAT</sequence>
<name>A0A561W740_9ACTN</name>
<organism evidence="1 2">
    <name type="scientific">Micromonospora taraxaci</name>
    <dbReference type="NCBI Taxonomy" id="1316803"/>
    <lineage>
        <taxon>Bacteria</taxon>
        <taxon>Bacillati</taxon>
        <taxon>Actinomycetota</taxon>
        <taxon>Actinomycetes</taxon>
        <taxon>Micromonosporales</taxon>
        <taxon>Micromonosporaceae</taxon>
        <taxon>Micromonospora</taxon>
    </lineage>
</organism>
<protein>
    <submittedName>
        <fullName evidence="1">Uncharacterized protein</fullName>
    </submittedName>
</protein>
<dbReference type="EMBL" id="VIWZ01000001">
    <property type="protein sequence ID" value="TWG19698.1"/>
    <property type="molecule type" value="Genomic_DNA"/>
</dbReference>
<dbReference type="AlphaFoldDB" id="A0A561W740"/>
<dbReference type="Proteomes" id="UP000317685">
    <property type="component" value="Unassembled WGS sequence"/>
</dbReference>
<keyword evidence="2" id="KW-1185">Reference proteome</keyword>
<accession>A0A561W740</accession>